<keyword evidence="5 6" id="KW-0472">Membrane</keyword>
<dbReference type="GO" id="GO:0022857">
    <property type="term" value="F:transmembrane transporter activity"/>
    <property type="evidence" value="ECO:0007669"/>
    <property type="project" value="TreeGrafter"/>
</dbReference>
<evidence type="ECO:0000256" key="6">
    <source>
        <dbReference type="SAM" id="Phobius"/>
    </source>
</evidence>
<evidence type="ECO:0000256" key="4">
    <source>
        <dbReference type="ARBA" id="ARBA00022989"/>
    </source>
</evidence>
<comment type="caution">
    <text evidence="7">The sequence shown here is derived from an EMBL/GenBank/DDBJ whole genome shotgun (WGS) entry which is preliminary data.</text>
</comment>
<dbReference type="PANTHER" id="PTHR43791:SF62">
    <property type="entry name" value="MAJOR FACILITATOR SUPERFAMILY (MFS) PROFILE DOMAIN-CONTAINING PROTEIN"/>
    <property type="match status" value="1"/>
</dbReference>
<evidence type="ECO:0000256" key="5">
    <source>
        <dbReference type="ARBA" id="ARBA00023136"/>
    </source>
</evidence>
<keyword evidence="3 6" id="KW-0812">Transmembrane</keyword>
<sequence length="153" mass="16829">MCGWAIVSAFTAMADNYVHLLVLRLLLGWFKAPFYPGAIYLLSPFYTNSELATHLAILYCGQLSAFPGPTNTGIFAGLDTMAIVNFSAVAANIYTAYLGPDSESPRFLVGIGNSTGFCVMCMLSAHFIWFLFRRLHRQQLRAPDGDSVKLFAT</sequence>
<dbReference type="InterPro" id="IPR036259">
    <property type="entry name" value="MFS_trans_sf"/>
</dbReference>
<keyword evidence="8" id="KW-1185">Reference proteome</keyword>
<evidence type="ECO:0000256" key="1">
    <source>
        <dbReference type="ARBA" id="ARBA00004141"/>
    </source>
</evidence>
<feature type="transmembrane region" description="Helical" evidence="6">
    <location>
        <begin position="73"/>
        <end position="95"/>
    </location>
</feature>
<keyword evidence="2" id="KW-0813">Transport</keyword>
<dbReference type="Proteomes" id="UP000613401">
    <property type="component" value="Unassembled WGS sequence"/>
</dbReference>
<gene>
    <name evidence="7" type="ORF">GCG54_00003913</name>
</gene>
<dbReference type="GeneID" id="69011070"/>
<evidence type="ECO:0000313" key="8">
    <source>
        <dbReference type="Proteomes" id="UP000613401"/>
    </source>
</evidence>
<feature type="transmembrane region" description="Helical" evidence="6">
    <location>
        <begin position="107"/>
        <end position="132"/>
    </location>
</feature>
<protein>
    <recommendedName>
        <fullName evidence="9">Major facilitator superfamily transporter</fullName>
    </recommendedName>
</protein>
<accession>A0A8H4C5Y0</accession>
<evidence type="ECO:0000313" key="7">
    <source>
        <dbReference type="EMBL" id="KAF3798011.1"/>
    </source>
</evidence>
<reference evidence="7" key="2">
    <citation type="submission" date="2020-03" db="EMBL/GenBank/DDBJ databases">
        <authorList>
            <person name="Fu F.-F."/>
            <person name="Chen J."/>
        </authorList>
    </citation>
    <scope>NUCLEOTIDE SEQUENCE</scope>
    <source>
        <strain evidence="7">Lc1</strain>
    </source>
</reference>
<dbReference type="SUPFAM" id="SSF103473">
    <property type="entry name" value="MFS general substrate transporter"/>
    <property type="match status" value="1"/>
</dbReference>
<name>A0A8H4C5Y0_COLGL</name>
<comment type="subcellular location">
    <subcellularLocation>
        <location evidence="1">Membrane</location>
        <topology evidence="1">Multi-pass membrane protein</topology>
    </subcellularLocation>
</comment>
<proteinExistence type="predicted"/>
<reference evidence="7" key="1">
    <citation type="journal article" date="2020" name="Phytopathology">
        <title>Genome sequence and comparative analysis of Colletotrichum gloeosporioides isolated from Liriodendron leaves.</title>
        <authorList>
            <person name="Fu F.F."/>
            <person name="Hao Z."/>
            <person name="Wang P."/>
            <person name="Lu Y."/>
            <person name="Xue L.J."/>
            <person name="Wei G."/>
            <person name="Tian Y."/>
            <person name="Baishi H."/>
            <person name="Xu H."/>
            <person name="Shi J."/>
            <person name="Cheng T."/>
            <person name="Wang G."/>
            <person name="Yi Y."/>
            <person name="Chen J."/>
        </authorList>
    </citation>
    <scope>NUCLEOTIDE SEQUENCE</scope>
    <source>
        <strain evidence="7">Lc1</strain>
    </source>
</reference>
<dbReference type="RefSeq" id="XP_045257171.1">
    <property type="nucleotide sequence ID" value="XM_045403971.1"/>
</dbReference>
<evidence type="ECO:0000256" key="3">
    <source>
        <dbReference type="ARBA" id="ARBA00022692"/>
    </source>
</evidence>
<organism evidence="7 8">
    <name type="scientific">Colletotrichum gloeosporioides</name>
    <name type="common">Anthracnose fungus</name>
    <name type="synonym">Glomerella cingulata</name>
    <dbReference type="NCBI Taxonomy" id="474922"/>
    <lineage>
        <taxon>Eukaryota</taxon>
        <taxon>Fungi</taxon>
        <taxon>Dikarya</taxon>
        <taxon>Ascomycota</taxon>
        <taxon>Pezizomycotina</taxon>
        <taxon>Sordariomycetes</taxon>
        <taxon>Hypocreomycetidae</taxon>
        <taxon>Glomerellales</taxon>
        <taxon>Glomerellaceae</taxon>
        <taxon>Colletotrichum</taxon>
        <taxon>Colletotrichum gloeosporioides species complex</taxon>
    </lineage>
</organism>
<evidence type="ECO:0008006" key="9">
    <source>
        <dbReference type="Google" id="ProtNLM"/>
    </source>
</evidence>
<dbReference type="Gene3D" id="1.20.1250.20">
    <property type="entry name" value="MFS general substrate transporter like domains"/>
    <property type="match status" value="1"/>
</dbReference>
<dbReference type="GO" id="GO:0016020">
    <property type="term" value="C:membrane"/>
    <property type="evidence" value="ECO:0007669"/>
    <property type="project" value="UniProtKB-SubCell"/>
</dbReference>
<dbReference type="EMBL" id="WVTB01000103">
    <property type="protein sequence ID" value="KAF3798011.1"/>
    <property type="molecule type" value="Genomic_DNA"/>
</dbReference>
<keyword evidence="4 6" id="KW-1133">Transmembrane helix</keyword>
<dbReference type="PANTHER" id="PTHR43791">
    <property type="entry name" value="PERMEASE-RELATED"/>
    <property type="match status" value="1"/>
</dbReference>
<dbReference type="AlphaFoldDB" id="A0A8H4C5Y0"/>
<evidence type="ECO:0000256" key="2">
    <source>
        <dbReference type="ARBA" id="ARBA00022448"/>
    </source>
</evidence>